<comment type="catalytic activity">
    <reaction evidence="10">
        <text>a 6-O-methyl-2'-deoxyguanosine in DNA + L-cysteinyl-[protein] = S-methyl-L-cysteinyl-[protein] + a 2'-deoxyguanosine in DNA</text>
        <dbReference type="Rhea" id="RHEA:24000"/>
        <dbReference type="Rhea" id="RHEA-COMP:10131"/>
        <dbReference type="Rhea" id="RHEA-COMP:10132"/>
        <dbReference type="Rhea" id="RHEA-COMP:11367"/>
        <dbReference type="Rhea" id="RHEA-COMP:11368"/>
        <dbReference type="ChEBI" id="CHEBI:29950"/>
        <dbReference type="ChEBI" id="CHEBI:82612"/>
        <dbReference type="ChEBI" id="CHEBI:85445"/>
        <dbReference type="ChEBI" id="CHEBI:85448"/>
        <dbReference type="EC" id="2.1.1.63"/>
    </reaction>
</comment>
<evidence type="ECO:0000256" key="1">
    <source>
        <dbReference type="ARBA" id="ARBA00001286"/>
    </source>
</evidence>
<organism evidence="12 13">
    <name type="scientific">Candidatus Taylorbacteria bacterium RIFCSPLOWO2_12_FULL_43_20</name>
    <dbReference type="NCBI Taxonomy" id="1802332"/>
    <lineage>
        <taxon>Bacteria</taxon>
        <taxon>Candidatus Tayloriibacteriota</taxon>
    </lineage>
</organism>
<keyword evidence="9" id="KW-0234">DNA repair</keyword>
<evidence type="ECO:0000256" key="10">
    <source>
        <dbReference type="ARBA" id="ARBA00049348"/>
    </source>
</evidence>
<dbReference type="AlphaFoldDB" id="A0A1G2P229"/>
<evidence type="ECO:0000313" key="13">
    <source>
        <dbReference type="Proteomes" id="UP000177269"/>
    </source>
</evidence>
<evidence type="ECO:0000256" key="8">
    <source>
        <dbReference type="ARBA" id="ARBA00022763"/>
    </source>
</evidence>
<dbReference type="InterPro" id="IPR014048">
    <property type="entry name" value="MethylDNA_cys_MeTrfase_DNA-bd"/>
</dbReference>
<evidence type="ECO:0000256" key="2">
    <source>
        <dbReference type="ARBA" id="ARBA00003317"/>
    </source>
</evidence>
<keyword evidence="7" id="KW-0808">Transferase</keyword>
<dbReference type="Proteomes" id="UP000177269">
    <property type="component" value="Unassembled WGS sequence"/>
</dbReference>
<comment type="catalytic activity">
    <reaction evidence="1">
        <text>a 4-O-methyl-thymidine in DNA + L-cysteinyl-[protein] = a thymidine in DNA + S-methyl-L-cysteinyl-[protein]</text>
        <dbReference type="Rhea" id="RHEA:53428"/>
        <dbReference type="Rhea" id="RHEA-COMP:10131"/>
        <dbReference type="Rhea" id="RHEA-COMP:10132"/>
        <dbReference type="Rhea" id="RHEA-COMP:13555"/>
        <dbReference type="Rhea" id="RHEA-COMP:13556"/>
        <dbReference type="ChEBI" id="CHEBI:29950"/>
        <dbReference type="ChEBI" id="CHEBI:82612"/>
        <dbReference type="ChEBI" id="CHEBI:137386"/>
        <dbReference type="ChEBI" id="CHEBI:137387"/>
        <dbReference type="EC" id="2.1.1.63"/>
    </reaction>
</comment>
<dbReference type="InterPro" id="IPR036388">
    <property type="entry name" value="WH-like_DNA-bd_sf"/>
</dbReference>
<keyword evidence="6" id="KW-0489">Methyltransferase</keyword>
<comment type="function">
    <text evidence="2">Involved in the cellular defense against the biological effects of O6-methylguanine (O6-MeG) and O4-methylthymine (O4-MeT) in DNA. Repairs the methylated nucleobase in DNA by stoichiometrically transferring the methyl group to a cysteine residue in the enzyme. This is a suicide reaction: the enzyme is irreversibly inactivated.</text>
</comment>
<dbReference type="PROSITE" id="PS00374">
    <property type="entry name" value="MGMT"/>
    <property type="match status" value="1"/>
</dbReference>
<evidence type="ECO:0000256" key="7">
    <source>
        <dbReference type="ARBA" id="ARBA00022679"/>
    </source>
</evidence>
<comment type="similarity">
    <text evidence="3">Belongs to the MGMT family.</text>
</comment>
<keyword evidence="8" id="KW-0227">DNA damage</keyword>
<dbReference type="InterPro" id="IPR036217">
    <property type="entry name" value="MethylDNA_cys_MeTrfase_DNAb"/>
</dbReference>
<dbReference type="NCBIfam" id="TIGR00589">
    <property type="entry name" value="ogt"/>
    <property type="match status" value="1"/>
</dbReference>
<protein>
    <recommendedName>
        <fullName evidence="5">Methylated-DNA--protein-cysteine methyltransferase</fullName>
        <ecNumber evidence="4">2.1.1.63</ecNumber>
    </recommendedName>
</protein>
<reference evidence="12 13" key="1">
    <citation type="journal article" date="2016" name="Nat. Commun.">
        <title>Thousands of microbial genomes shed light on interconnected biogeochemical processes in an aquifer system.</title>
        <authorList>
            <person name="Anantharaman K."/>
            <person name="Brown C.T."/>
            <person name="Hug L.A."/>
            <person name="Sharon I."/>
            <person name="Castelle C.J."/>
            <person name="Probst A.J."/>
            <person name="Thomas B.C."/>
            <person name="Singh A."/>
            <person name="Wilkins M.J."/>
            <person name="Karaoz U."/>
            <person name="Brodie E.L."/>
            <person name="Williams K.H."/>
            <person name="Hubbard S.S."/>
            <person name="Banfield J.F."/>
        </authorList>
    </citation>
    <scope>NUCLEOTIDE SEQUENCE [LARGE SCALE GENOMIC DNA]</scope>
</reference>
<dbReference type="Pfam" id="PF01035">
    <property type="entry name" value="DNA_binding_1"/>
    <property type="match status" value="1"/>
</dbReference>
<dbReference type="GO" id="GO:0032259">
    <property type="term" value="P:methylation"/>
    <property type="evidence" value="ECO:0007669"/>
    <property type="project" value="UniProtKB-KW"/>
</dbReference>
<dbReference type="EC" id="2.1.1.63" evidence="4"/>
<evidence type="ECO:0000313" key="12">
    <source>
        <dbReference type="EMBL" id="OHA42388.1"/>
    </source>
</evidence>
<dbReference type="GO" id="GO:0006281">
    <property type="term" value="P:DNA repair"/>
    <property type="evidence" value="ECO:0007669"/>
    <property type="project" value="UniProtKB-KW"/>
</dbReference>
<evidence type="ECO:0000256" key="6">
    <source>
        <dbReference type="ARBA" id="ARBA00022603"/>
    </source>
</evidence>
<comment type="caution">
    <text evidence="12">The sequence shown here is derived from an EMBL/GenBank/DDBJ whole genome shotgun (WGS) entry which is preliminary data.</text>
</comment>
<evidence type="ECO:0000256" key="4">
    <source>
        <dbReference type="ARBA" id="ARBA00011918"/>
    </source>
</evidence>
<evidence type="ECO:0000256" key="5">
    <source>
        <dbReference type="ARBA" id="ARBA00015377"/>
    </source>
</evidence>
<proteinExistence type="inferred from homology"/>
<dbReference type="CDD" id="cd06445">
    <property type="entry name" value="ATase"/>
    <property type="match status" value="1"/>
</dbReference>
<evidence type="ECO:0000256" key="3">
    <source>
        <dbReference type="ARBA" id="ARBA00008711"/>
    </source>
</evidence>
<sequence>MGEHLSYEDVAVLVGSPRSYRAVGNILNKNYDMRIPCHRVIRSDGSYGGYNRGKRQKEKILEHETVLATQQKLSTSNYQLLTTN</sequence>
<accession>A0A1G2P229</accession>
<feature type="domain" description="Methylated-DNA-[protein]-cysteine S-methyltransferase DNA binding" evidence="11">
    <location>
        <begin position="2"/>
        <end position="66"/>
    </location>
</feature>
<dbReference type="PANTHER" id="PTHR46460:SF1">
    <property type="entry name" value="METHYLATED-DNA--PROTEIN-CYSTEINE METHYLTRANSFERASE"/>
    <property type="match status" value="1"/>
</dbReference>
<evidence type="ECO:0000256" key="9">
    <source>
        <dbReference type="ARBA" id="ARBA00023204"/>
    </source>
</evidence>
<dbReference type="GO" id="GO:0003908">
    <property type="term" value="F:methylated-DNA-[protein]-cysteine S-methyltransferase activity"/>
    <property type="evidence" value="ECO:0007669"/>
    <property type="project" value="UniProtKB-EC"/>
</dbReference>
<dbReference type="EMBL" id="MHSK01000013">
    <property type="protein sequence ID" value="OHA42388.1"/>
    <property type="molecule type" value="Genomic_DNA"/>
</dbReference>
<gene>
    <name evidence="12" type="ORF">A3G52_04870</name>
</gene>
<name>A0A1G2P229_9BACT</name>
<dbReference type="SUPFAM" id="SSF46767">
    <property type="entry name" value="Methylated DNA-protein cysteine methyltransferase, C-terminal domain"/>
    <property type="match status" value="1"/>
</dbReference>
<dbReference type="PANTHER" id="PTHR46460">
    <property type="entry name" value="METHYLATED-DNA--PROTEIN-CYSTEINE METHYLTRANSFERASE"/>
    <property type="match status" value="1"/>
</dbReference>
<dbReference type="InterPro" id="IPR001497">
    <property type="entry name" value="MethylDNA_cys_MeTrfase_AS"/>
</dbReference>
<dbReference type="Gene3D" id="1.10.10.10">
    <property type="entry name" value="Winged helix-like DNA-binding domain superfamily/Winged helix DNA-binding domain"/>
    <property type="match status" value="1"/>
</dbReference>
<evidence type="ECO:0000259" key="11">
    <source>
        <dbReference type="Pfam" id="PF01035"/>
    </source>
</evidence>